<feature type="region of interest" description="Disordered" evidence="1">
    <location>
        <begin position="15"/>
        <end position="41"/>
    </location>
</feature>
<accession>A0AAV2ZNU2</accession>
<dbReference type="InterPro" id="IPR032536">
    <property type="entry name" value="TMEM100"/>
</dbReference>
<proteinExistence type="predicted"/>
<reference evidence="3" key="1">
    <citation type="thesis" date="2020" institute="ProQuest LLC" country="789 East Eisenhower Parkway, Ann Arbor, MI, USA">
        <title>Comparative Genomics and Chromosome Evolution.</title>
        <authorList>
            <person name="Mudd A.B."/>
        </authorList>
    </citation>
    <scope>NUCLEOTIDE SEQUENCE</scope>
    <source>
        <strain evidence="3">1538</strain>
        <tissue evidence="3">Blood</tissue>
    </source>
</reference>
<feature type="transmembrane region" description="Helical" evidence="2">
    <location>
        <begin position="80"/>
        <end position="106"/>
    </location>
</feature>
<organism evidence="3 4">
    <name type="scientific">Pyxicephalus adspersus</name>
    <name type="common">African bullfrog</name>
    <dbReference type="NCBI Taxonomy" id="30357"/>
    <lineage>
        <taxon>Eukaryota</taxon>
        <taxon>Metazoa</taxon>
        <taxon>Chordata</taxon>
        <taxon>Craniata</taxon>
        <taxon>Vertebrata</taxon>
        <taxon>Euteleostomi</taxon>
        <taxon>Amphibia</taxon>
        <taxon>Batrachia</taxon>
        <taxon>Anura</taxon>
        <taxon>Neobatrachia</taxon>
        <taxon>Ranoidea</taxon>
        <taxon>Pyxicephalidae</taxon>
        <taxon>Pyxicephalinae</taxon>
        <taxon>Pyxicephalus</taxon>
    </lineage>
</organism>
<keyword evidence="2" id="KW-1133">Transmembrane helix</keyword>
<dbReference type="EMBL" id="DYDO01000011">
    <property type="protein sequence ID" value="DBA16114.1"/>
    <property type="molecule type" value="Genomic_DNA"/>
</dbReference>
<sequence length="132" mass="14651">MASSIIPAEISVELDENATESKNDDNEKPNKSTEDPHLISTTTGGMENSCHSCMLGFGLVTLIIGISTTSVYYANGSSDFSLSVVGHSVLFLAITCLLFSCAWRYYRKKQKEKIMEDLAELCYENKLKKIRI</sequence>
<feature type="compositionally biased region" description="Basic and acidic residues" evidence="1">
    <location>
        <begin position="19"/>
        <end position="37"/>
    </location>
</feature>
<protein>
    <recommendedName>
        <fullName evidence="5">Transmembrane protein 100</fullName>
    </recommendedName>
</protein>
<evidence type="ECO:0000256" key="2">
    <source>
        <dbReference type="SAM" id="Phobius"/>
    </source>
</evidence>
<evidence type="ECO:0000313" key="4">
    <source>
        <dbReference type="Proteomes" id="UP001181693"/>
    </source>
</evidence>
<gene>
    <name evidence="3" type="ORF">GDO54_003537</name>
</gene>
<evidence type="ECO:0008006" key="5">
    <source>
        <dbReference type="Google" id="ProtNLM"/>
    </source>
</evidence>
<keyword evidence="4" id="KW-1185">Reference proteome</keyword>
<name>A0AAV2ZNU2_PYXAD</name>
<keyword evidence="2" id="KW-0812">Transmembrane</keyword>
<dbReference type="AlphaFoldDB" id="A0AAV2ZNU2"/>
<comment type="caution">
    <text evidence="3">The sequence shown here is derived from an EMBL/GenBank/DDBJ whole genome shotgun (WGS) entry which is preliminary data.</text>
</comment>
<dbReference type="Proteomes" id="UP001181693">
    <property type="component" value="Unassembled WGS sequence"/>
</dbReference>
<feature type="transmembrane region" description="Helical" evidence="2">
    <location>
        <begin position="53"/>
        <end position="74"/>
    </location>
</feature>
<dbReference type="Pfam" id="PF16311">
    <property type="entry name" value="TMEM100"/>
    <property type="match status" value="1"/>
</dbReference>
<keyword evidence="2" id="KW-0472">Membrane</keyword>
<evidence type="ECO:0000256" key="1">
    <source>
        <dbReference type="SAM" id="MobiDB-lite"/>
    </source>
</evidence>
<evidence type="ECO:0000313" key="3">
    <source>
        <dbReference type="EMBL" id="DBA16114.1"/>
    </source>
</evidence>